<protein>
    <submittedName>
        <fullName evidence="5">Major facilitator superfamily multidrug efflux pump membrane fusion protein</fullName>
    </submittedName>
</protein>
<dbReference type="GO" id="GO:0055085">
    <property type="term" value="P:transmembrane transport"/>
    <property type="evidence" value="ECO:0007669"/>
    <property type="project" value="InterPro"/>
</dbReference>
<comment type="similarity">
    <text evidence="1">Belongs to the membrane fusion protein (MFP) (TC 8.A.1) family.</text>
</comment>
<dbReference type="PANTHER" id="PTHR30386:SF24">
    <property type="entry name" value="MULTIDRUG RESISTANCE EFFLUX PUMP"/>
    <property type="match status" value="1"/>
</dbReference>
<evidence type="ECO:0000259" key="3">
    <source>
        <dbReference type="Pfam" id="PF25917"/>
    </source>
</evidence>
<dbReference type="Pfam" id="PF25954">
    <property type="entry name" value="Beta-barrel_RND_2"/>
    <property type="match status" value="1"/>
</dbReference>
<keyword evidence="2" id="KW-0175">Coiled coil</keyword>
<dbReference type="eggNOG" id="COG1566">
    <property type="taxonomic scope" value="Bacteria"/>
</dbReference>
<feature type="domain" description="CusB-like beta-barrel" evidence="4">
    <location>
        <begin position="248"/>
        <end position="292"/>
    </location>
</feature>
<dbReference type="HOGENOM" id="CLU_018816_15_1_6"/>
<dbReference type="KEGG" id="alt:ambt_05660"/>
<keyword evidence="6" id="KW-1185">Reference proteome</keyword>
<evidence type="ECO:0000313" key="5">
    <source>
        <dbReference type="EMBL" id="AEF02674.1"/>
    </source>
</evidence>
<dbReference type="InterPro" id="IPR050739">
    <property type="entry name" value="MFP"/>
</dbReference>
<dbReference type="Gene3D" id="2.40.30.170">
    <property type="match status" value="1"/>
</dbReference>
<reference evidence="5 6" key="1">
    <citation type="journal article" date="2011" name="J. Bacteriol.">
        <title>Complete genome sequence of the polycyclic aromatic hydrocarbon-degrading bacterium Alteromonas sp. strain SN2.</title>
        <authorList>
            <person name="Jin H.M."/>
            <person name="Jeong H."/>
            <person name="Moon E.J."/>
            <person name="Math R.K."/>
            <person name="Lee K."/>
            <person name="Kim H.J."/>
            <person name="Jeon C.O."/>
            <person name="Oh T.K."/>
            <person name="Kim J.F."/>
        </authorList>
    </citation>
    <scope>NUCLEOTIDE SEQUENCE [LARGE SCALE GENOMIC DNA]</scope>
    <source>
        <strain evidence="6">JCM 17741 / KACC 18427 / KCTC 11700BP / SN2</strain>
    </source>
</reference>
<dbReference type="SUPFAM" id="SSF111369">
    <property type="entry name" value="HlyD-like secretion proteins"/>
    <property type="match status" value="3"/>
</dbReference>
<dbReference type="PANTHER" id="PTHR30386">
    <property type="entry name" value="MEMBRANE FUSION SUBUNIT OF EMRAB-TOLC MULTIDRUG EFFLUX PUMP"/>
    <property type="match status" value="1"/>
</dbReference>
<proteinExistence type="inferred from homology"/>
<dbReference type="InterPro" id="IPR058792">
    <property type="entry name" value="Beta-barrel_RND_2"/>
</dbReference>
<dbReference type="EMBL" id="CP002339">
    <property type="protein sequence ID" value="AEF02674.1"/>
    <property type="molecule type" value="Genomic_DNA"/>
</dbReference>
<sequence length="346" mass="36603">MALPRPIKLTIASVLVVLAVGTVVYLNEPESNSTFQTTNDAYIEADFSSVGAKLSGTVKAVLVEENQQVKQGDLMVLIEDDDVKLAVAASKAKAHSANANLASIKAKLSQQHTKIEQAEATYEASKAALALAKANQTRFSNLAQDGSGSKQALQQADAQLTIAQANVAKSKAELTFTQQQTQVLEASLDAARAALELAEADLDTQTLKLSYTKVYAPIDGIIGKKLARVGEFINTGEPLMVVVPSNTLYITANYRETQLAHIKAGQTVNVEVDALPGITLKGKVASLGPASNVSYSAVAPHNATGNFTKIVQRLPIRIGLDGAQEHIEDLRVGMSVVPTIETSVGK</sequence>
<gene>
    <name evidence="5" type="ordered locus">ambt_05660</name>
</gene>
<evidence type="ECO:0000256" key="2">
    <source>
        <dbReference type="SAM" id="Coils"/>
    </source>
</evidence>
<accession>F5ZB81</accession>
<name>F5ZB81_ALTNA</name>
<dbReference type="Pfam" id="PF25917">
    <property type="entry name" value="BSH_RND"/>
    <property type="match status" value="1"/>
</dbReference>
<dbReference type="Gene3D" id="2.40.50.100">
    <property type="match status" value="1"/>
</dbReference>
<dbReference type="RefSeq" id="WP_013783614.1">
    <property type="nucleotide sequence ID" value="NC_015554.1"/>
</dbReference>
<dbReference type="Gene3D" id="1.10.287.470">
    <property type="entry name" value="Helix hairpin bin"/>
    <property type="match status" value="1"/>
</dbReference>
<feature type="coiled-coil region" evidence="2">
    <location>
        <begin position="101"/>
        <end position="208"/>
    </location>
</feature>
<dbReference type="InterPro" id="IPR058625">
    <property type="entry name" value="MdtA-like_BSH"/>
</dbReference>
<evidence type="ECO:0000313" key="6">
    <source>
        <dbReference type="Proteomes" id="UP000000683"/>
    </source>
</evidence>
<feature type="domain" description="Multidrug resistance protein MdtA-like barrel-sandwich hybrid" evidence="3">
    <location>
        <begin position="49"/>
        <end position="243"/>
    </location>
</feature>
<dbReference type="OrthoDB" id="8958519at2"/>
<evidence type="ECO:0000259" key="4">
    <source>
        <dbReference type="Pfam" id="PF25954"/>
    </source>
</evidence>
<evidence type="ECO:0000256" key="1">
    <source>
        <dbReference type="ARBA" id="ARBA00009477"/>
    </source>
</evidence>
<dbReference type="AlphaFoldDB" id="F5ZB81"/>
<dbReference type="Proteomes" id="UP000000683">
    <property type="component" value="Chromosome"/>
</dbReference>
<organism evidence="5 6">
    <name type="scientific">Alteromonas naphthalenivorans</name>
    <dbReference type="NCBI Taxonomy" id="715451"/>
    <lineage>
        <taxon>Bacteria</taxon>
        <taxon>Pseudomonadati</taxon>
        <taxon>Pseudomonadota</taxon>
        <taxon>Gammaproteobacteria</taxon>
        <taxon>Alteromonadales</taxon>
        <taxon>Alteromonadaceae</taxon>
        <taxon>Alteromonas/Salinimonas group</taxon>
        <taxon>Alteromonas</taxon>
    </lineage>
</organism>